<evidence type="ECO:0000313" key="2">
    <source>
        <dbReference type="EMBL" id="AIX24553.1"/>
    </source>
</evidence>
<gene>
    <name evidence="2" type="ORF">Syn7803US105_209</name>
</gene>
<evidence type="ECO:0000256" key="1">
    <source>
        <dbReference type="SAM" id="Phobius"/>
    </source>
</evidence>
<name>A0A0E3HCN3_9CAUD</name>
<keyword evidence="1" id="KW-1133">Transmembrane helix</keyword>
<keyword evidence="3" id="KW-1185">Reference proteome</keyword>
<accession>A0A0E3HCN3</accession>
<dbReference type="GeneID" id="24171839"/>
<keyword evidence="1" id="KW-0472">Membrane</keyword>
<dbReference type="EMBL" id="KJ019071">
    <property type="protein sequence ID" value="AIX24553.1"/>
    <property type="molecule type" value="Genomic_DNA"/>
</dbReference>
<sequence length="81" mass="9208">MTVYRFSKEETEEATAEQILQKNKEDGAAVIVATIFFFTKPLVLMLLWNMLMPGIFGLSSIGYLKSLGLYLFARIIIDKND</sequence>
<feature type="transmembrane region" description="Helical" evidence="1">
    <location>
        <begin position="54"/>
        <end position="77"/>
    </location>
</feature>
<dbReference type="Proteomes" id="UP000033010">
    <property type="component" value="Segment"/>
</dbReference>
<dbReference type="OrthoDB" id="27204at10239"/>
<proteinExistence type="predicted"/>
<organism evidence="2 3">
    <name type="scientific">Synechococcus phage ACG-2014g</name>
    <dbReference type="NCBI Taxonomy" id="1493512"/>
    <lineage>
        <taxon>Viruses</taxon>
        <taxon>Duplodnaviria</taxon>
        <taxon>Heunggongvirae</taxon>
        <taxon>Uroviricota</taxon>
        <taxon>Caudoviricetes</taxon>
        <taxon>Pantevenvirales</taxon>
        <taxon>Kyanoviridae</taxon>
        <taxon>Macariavirus</taxon>
        <taxon>Macariavirus tuscon14g</taxon>
    </lineage>
</organism>
<keyword evidence="1" id="KW-0812">Transmembrane</keyword>
<dbReference type="RefSeq" id="YP_009133769.1">
    <property type="nucleotide sequence ID" value="NC_026924.1"/>
</dbReference>
<dbReference type="KEGG" id="vg:24171839"/>
<reference evidence="2 3" key="1">
    <citation type="submission" date="2013-12" db="EMBL/GenBank/DDBJ databases">
        <title>Ecological redundancy of diverse viral populations within a natural community.</title>
        <authorList>
            <person name="Gregory A.C."/>
            <person name="LaButti K."/>
            <person name="Copeland A."/>
            <person name="Woyke T."/>
            <person name="Sullivan M.B."/>
        </authorList>
    </citation>
    <scope>NUCLEOTIDE SEQUENCE [LARGE SCALE GENOMIC DNA]</scope>
    <source>
        <strain evidence="2">Syn7803US105</strain>
    </source>
</reference>
<protein>
    <submittedName>
        <fullName evidence="2">Uncharacterized protein</fullName>
    </submittedName>
</protein>
<evidence type="ECO:0000313" key="3">
    <source>
        <dbReference type="Proteomes" id="UP000033010"/>
    </source>
</evidence>
<feature type="transmembrane region" description="Helical" evidence="1">
    <location>
        <begin position="28"/>
        <end position="48"/>
    </location>
</feature>